<organism evidence="1 2">
    <name type="scientific">Lacipirellula parvula</name>
    <dbReference type="NCBI Taxonomy" id="2650471"/>
    <lineage>
        <taxon>Bacteria</taxon>
        <taxon>Pseudomonadati</taxon>
        <taxon>Planctomycetota</taxon>
        <taxon>Planctomycetia</taxon>
        <taxon>Pirellulales</taxon>
        <taxon>Lacipirellulaceae</taxon>
        <taxon>Lacipirellula</taxon>
    </lineage>
</organism>
<proteinExistence type="predicted"/>
<keyword evidence="2" id="KW-1185">Reference proteome</keyword>
<evidence type="ECO:0000313" key="2">
    <source>
        <dbReference type="Proteomes" id="UP000326837"/>
    </source>
</evidence>
<reference evidence="2" key="1">
    <citation type="submission" date="2019-10" db="EMBL/GenBank/DDBJ databases">
        <title>Lacipirellula parvula gen. nov., sp. nov., representing a lineage of planctomycetes widespread in freshwater anoxic habitats, and description of the family Lacipirellulaceae.</title>
        <authorList>
            <person name="Dedysh S.N."/>
            <person name="Kulichevskaya I.S."/>
            <person name="Beletsky A.V."/>
            <person name="Rakitin A.L."/>
            <person name="Mardanov A.V."/>
            <person name="Ivanova A.A."/>
            <person name="Saltykova V.X."/>
            <person name="Rijpstra W.I.C."/>
            <person name="Sinninghe Damste J.S."/>
            <person name="Ravin N.V."/>
        </authorList>
    </citation>
    <scope>NUCLEOTIDE SEQUENCE [LARGE SCALE GENOMIC DNA]</scope>
    <source>
        <strain evidence="2">PX69</strain>
    </source>
</reference>
<evidence type="ECO:0000313" key="1">
    <source>
        <dbReference type="EMBL" id="BBO31315.1"/>
    </source>
</evidence>
<protein>
    <submittedName>
        <fullName evidence="1">Uncharacterized protein</fullName>
    </submittedName>
</protein>
<gene>
    <name evidence="1" type="ORF">PLANPX_0927</name>
</gene>
<accession>A0A5K7X4K4</accession>
<dbReference type="Proteomes" id="UP000326837">
    <property type="component" value="Chromosome"/>
</dbReference>
<dbReference type="EMBL" id="AP021861">
    <property type="protein sequence ID" value="BBO31315.1"/>
    <property type="molecule type" value="Genomic_DNA"/>
</dbReference>
<dbReference type="InterPro" id="IPR036291">
    <property type="entry name" value="NAD(P)-bd_dom_sf"/>
</dbReference>
<dbReference type="KEGG" id="lpav:PLANPX_0927"/>
<name>A0A5K7X4K4_9BACT</name>
<dbReference type="AlphaFoldDB" id="A0A5K7X4K4"/>
<dbReference type="SUPFAM" id="SSF51735">
    <property type="entry name" value="NAD(P)-binding Rossmann-fold domains"/>
    <property type="match status" value="1"/>
</dbReference>
<sequence>MSSERELYRLKGRNALVLGAVGELTQQAEAALAAAGATVSRSTLEGYQAVGSTPAEFPNIVVLVTVASDSPASNGDWEAVDRQQRTLVALPTAILSNVVPAMRRAGWGRIIFVADGDPSSMAAITARTAQAALLQAEARQLAAAGITVNQIIARSGGVTSESELAEAIGAAALYFASEESSFVTGQSLQIGG</sequence>
<dbReference type="Gene3D" id="3.40.50.720">
    <property type="entry name" value="NAD(P)-binding Rossmann-like Domain"/>
    <property type="match status" value="1"/>
</dbReference>